<gene>
    <name evidence="3" type="primary">MGC145863</name>
</gene>
<sequence>MGEESFLLRLSPQDYHSIQFLMEKRQHLLKHALRLRLIVKRMEKLRKVTTAANVTGNCLGVTGALTAILGLSLSPVTMGTSLLASTVGLIVAASGGVATLTSDLSLAFSNFKELRRVQKIASDFRHQLKEILSFLQLMQQKKSLSGQDFCEILGCSISMDRPVCFMVLFGAHDFLVPQYSEEATKVSQVVLKAKVQRLVETIEGCVDVLDEICQHLRKTAMEKEDVY</sequence>
<dbReference type="PANTHER" id="PTHR14096">
    <property type="entry name" value="APOLIPOPROTEIN L"/>
    <property type="match status" value="1"/>
</dbReference>
<dbReference type="Pfam" id="PF05461">
    <property type="entry name" value="ApoL"/>
    <property type="match status" value="1"/>
</dbReference>
<dbReference type="PANTHER" id="PTHR14096:SF1">
    <property type="entry name" value="APOLIPOPROTEIN L DOMAIN-CONTAINING PROTEIN 1"/>
    <property type="match status" value="1"/>
</dbReference>
<keyword evidence="2" id="KW-0472">Membrane</keyword>
<feature type="transmembrane region" description="Helical" evidence="2">
    <location>
        <begin position="50"/>
        <end position="71"/>
    </location>
</feature>
<comment type="similarity">
    <text evidence="1">Belongs to the apolipoprotein L family.</text>
</comment>
<dbReference type="GO" id="GO:0006869">
    <property type="term" value="P:lipid transport"/>
    <property type="evidence" value="ECO:0007669"/>
    <property type="project" value="InterPro"/>
</dbReference>
<reference evidence="3" key="1">
    <citation type="submission" date="2008-04" db="EMBL/GenBank/DDBJ databases">
        <authorList>
            <consortium name="NIH - Xenopus Gene Collection (XGC) project"/>
        </authorList>
    </citation>
    <scope>NUCLEOTIDE SEQUENCE [LARGE SCALE MRNA]</scope>
    <source>
        <tissue evidence="3">Whole embryo</tissue>
    </source>
</reference>
<name>B1WAW0_XENTR</name>
<evidence type="ECO:0000256" key="2">
    <source>
        <dbReference type="SAM" id="Phobius"/>
    </source>
</evidence>
<dbReference type="GO" id="GO:0008289">
    <property type="term" value="F:lipid binding"/>
    <property type="evidence" value="ECO:0007669"/>
    <property type="project" value="InterPro"/>
</dbReference>
<feature type="transmembrane region" description="Helical" evidence="2">
    <location>
        <begin position="83"/>
        <end position="108"/>
    </location>
</feature>
<evidence type="ECO:0000256" key="1">
    <source>
        <dbReference type="ARBA" id="ARBA00010090"/>
    </source>
</evidence>
<dbReference type="EMBL" id="BC161520">
    <property type="protein sequence ID" value="AAI61520.1"/>
    <property type="molecule type" value="mRNA"/>
</dbReference>
<keyword evidence="2" id="KW-1133">Transmembrane helix</keyword>
<protein>
    <recommendedName>
        <fullName evidence="4">Apolipoprotein L domain containing 1</fullName>
    </recommendedName>
</protein>
<keyword evidence="2" id="KW-0812">Transmembrane</keyword>
<accession>B1WAW0</accession>
<evidence type="ECO:0000313" key="3">
    <source>
        <dbReference type="EMBL" id="AAI61520.1"/>
    </source>
</evidence>
<dbReference type="AlphaFoldDB" id="B1WAW0"/>
<proteinExistence type="evidence at transcript level"/>
<organism evidence="3">
    <name type="scientific">Xenopus tropicalis</name>
    <name type="common">Western clawed frog</name>
    <name type="synonym">Silurana tropicalis</name>
    <dbReference type="NCBI Taxonomy" id="8364"/>
    <lineage>
        <taxon>Eukaryota</taxon>
        <taxon>Metazoa</taxon>
        <taxon>Chordata</taxon>
        <taxon>Craniata</taxon>
        <taxon>Vertebrata</taxon>
        <taxon>Euteleostomi</taxon>
        <taxon>Amphibia</taxon>
        <taxon>Batrachia</taxon>
        <taxon>Anura</taxon>
        <taxon>Pipoidea</taxon>
        <taxon>Pipidae</taxon>
        <taxon>Xenopodinae</taxon>
        <taxon>Xenopus</taxon>
        <taxon>Silurana</taxon>
    </lineage>
</organism>
<dbReference type="GO" id="GO:0005576">
    <property type="term" value="C:extracellular region"/>
    <property type="evidence" value="ECO:0007669"/>
    <property type="project" value="InterPro"/>
</dbReference>
<dbReference type="InterPro" id="IPR008405">
    <property type="entry name" value="ApoL"/>
</dbReference>
<evidence type="ECO:0008006" key="4">
    <source>
        <dbReference type="Google" id="ProtNLM"/>
    </source>
</evidence>
<dbReference type="GO" id="GO:0042157">
    <property type="term" value="P:lipoprotein metabolic process"/>
    <property type="evidence" value="ECO:0007669"/>
    <property type="project" value="InterPro"/>
</dbReference>